<gene>
    <name evidence="1" type="ORF">WN944_027419</name>
</gene>
<dbReference type="AlphaFoldDB" id="A0AAP0Q856"/>
<sequence>MQQLIGYCIINQIPEGNTSRSKALEIIFCAELAGPIFHTTNYKVGSPSLRRPWGIPPRIAMQDSSGS</sequence>
<organism evidence="1 2">
    <name type="scientific">Citrus x changshan-huyou</name>
    <dbReference type="NCBI Taxonomy" id="2935761"/>
    <lineage>
        <taxon>Eukaryota</taxon>
        <taxon>Viridiplantae</taxon>
        <taxon>Streptophyta</taxon>
        <taxon>Embryophyta</taxon>
        <taxon>Tracheophyta</taxon>
        <taxon>Spermatophyta</taxon>
        <taxon>Magnoliopsida</taxon>
        <taxon>eudicotyledons</taxon>
        <taxon>Gunneridae</taxon>
        <taxon>Pentapetalae</taxon>
        <taxon>rosids</taxon>
        <taxon>malvids</taxon>
        <taxon>Sapindales</taxon>
        <taxon>Rutaceae</taxon>
        <taxon>Aurantioideae</taxon>
        <taxon>Citrus</taxon>
    </lineage>
</organism>
<dbReference type="EMBL" id="JBCGBO010000025">
    <property type="protein sequence ID" value="KAK9175412.1"/>
    <property type="molecule type" value="Genomic_DNA"/>
</dbReference>
<evidence type="ECO:0000313" key="1">
    <source>
        <dbReference type="EMBL" id="KAK9175412.1"/>
    </source>
</evidence>
<keyword evidence="2" id="KW-1185">Reference proteome</keyword>
<name>A0AAP0Q856_9ROSI</name>
<protein>
    <submittedName>
        <fullName evidence="1">Uncharacterized protein</fullName>
    </submittedName>
</protein>
<dbReference type="Proteomes" id="UP001428341">
    <property type="component" value="Unassembled WGS sequence"/>
</dbReference>
<comment type="caution">
    <text evidence="1">The sequence shown here is derived from an EMBL/GenBank/DDBJ whole genome shotgun (WGS) entry which is preliminary data.</text>
</comment>
<reference evidence="1 2" key="1">
    <citation type="submission" date="2024-05" db="EMBL/GenBank/DDBJ databases">
        <title>Haplotype-resolved chromosome-level genome assembly of Huyou (Citrus changshanensis).</title>
        <authorList>
            <person name="Miao C."/>
            <person name="Chen W."/>
            <person name="Wu Y."/>
            <person name="Wang L."/>
            <person name="Zhao S."/>
            <person name="Grierson D."/>
            <person name="Xu C."/>
            <person name="Chen K."/>
        </authorList>
    </citation>
    <scope>NUCLEOTIDE SEQUENCE [LARGE SCALE GENOMIC DNA]</scope>
    <source>
        <strain evidence="1">01-14</strain>
        <tissue evidence="1">Leaf</tissue>
    </source>
</reference>
<proteinExistence type="predicted"/>
<accession>A0AAP0Q856</accession>
<evidence type="ECO:0000313" key="2">
    <source>
        <dbReference type="Proteomes" id="UP001428341"/>
    </source>
</evidence>